<feature type="domain" description="Mab-21-like HhH/H2TH-like" evidence="3">
    <location>
        <begin position="235"/>
        <end position="316"/>
    </location>
</feature>
<dbReference type="EMBL" id="JAIWYP010000003">
    <property type="protein sequence ID" value="KAH3850332.1"/>
    <property type="molecule type" value="Genomic_DNA"/>
</dbReference>
<evidence type="ECO:0000256" key="1">
    <source>
        <dbReference type="ARBA" id="ARBA00008307"/>
    </source>
</evidence>
<proteinExistence type="inferred from homology"/>
<dbReference type="PANTHER" id="PTHR10656">
    <property type="entry name" value="CELL FATE DETERMINING PROTEIN MAB21-RELATED"/>
    <property type="match status" value="1"/>
</dbReference>
<dbReference type="AlphaFoldDB" id="A0A9D4L494"/>
<evidence type="ECO:0000259" key="3">
    <source>
        <dbReference type="Pfam" id="PF20266"/>
    </source>
</evidence>
<protein>
    <recommendedName>
        <fullName evidence="6">Mab-21-like HhH/H2TH-like domain-containing protein</fullName>
    </recommendedName>
</protein>
<comment type="caution">
    <text evidence="4">The sequence shown here is derived from an EMBL/GenBank/DDBJ whole genome shotgun (WGS) entry which is preliminary data.</text>
</comment>
<evidence type="ECO:0000259" key="2">
    <source>
        <dbReference type="Pfam" id="PF03281"/>
    </source>
</evidence>
<dbReference type="Pfam" id="PF03281">
    <property type="entry name" value="Mab-21"/>
    <property type="match status" value="1"/>
</dbReference>
<organism evidence="4 5">
    <name type="scientific">Dreissena polymorpha</name>
    <name type="common">Zebra mussel</name>
    <name type="synonym">Mytilus polymorpha</name>
    <dbReference type="NCBI Taxonomy" id="45954"/>
    <lineage>
        <taxon>Eukaryota</taxon>
        <taxon>Metazoa</taxon>
        <taxon>Spiralia</taxon>
        <taxon>Lophotrochozoa</taxon>
        <taxon>Mollusca</taxon>
        <taxon>Bivalvia</taxon>
        <taxon>Autobranchia</taxon>
        <taxon>Heteroconchia</taxon>
        <taxon>Euheterodonta</taxon>
        <taxon>Imparidentia</taxon>
        <taxon>Neoheterodontei</taxon>
        <taxon>Myida</taxon>
        <taxon>Dreissenoidea</taxon>
        <taxon>Dreissenidae</taxon>
        <taxon>Dreissena</taxon>
    </lineage>
</organism>
<accession>A0A9D4L494</accession>
<dbReference type="Proteomes" id="UP000828390">
    <property type="component" value="Unassembled WGS sequence"/>
</dbReference>
<dbReference type="Pfam" id="PF20266">
    <property type="entry name" value="Mab-21_C"/>
    <property type="match status" value="1"/>
</dbReference>
<feature type="domain" description="Mab-21-like nucleotidyltransferase" evidence="2">
    <location>
        <begin position="135"/>
        <end position="226"/>
    </location>
</feature>
<comment type="similarity">
    <text evidence="1">Belongs to the mab-21 family.</text>
</comment>
<gene>
    <name evidence="4" type="ORF">DPMN_092741</name>
</gene>
<dbReference type="SMART" id="SM01265">
    <property type="entry name" value="Mab-21"/>
    <property type="match status" value="1"/>
</dbReference>
<name>A0A9D4L494_DREPO</name>
<reference evidence="4" key="1">
    <citation type="journal article" date="2019" name="bioRxiv">
        <title>The Genome of the Zebra Mussel, Dreissena polymorpha: A Resource for Invasive Species Research.</title>
        <authorList>
            <person name="McCartney M.A."/>
            <person name="Auch B."/>
            <person name="Kono T."/>
            <person name="Mallez S."/>
            <person name="Zhang Y."/>
            <person name="Obille A."/>
            <person name="Becker A."/>
            <person name="Abrahante J.E."/>
            <person name="Garbe J."/>
            <person name="Badalamenti J.P."/>
            <person name="Herman A."/>
            <person name="Mangelson H."/>
            <person name="Liachko I."/>
            <person name="Sullivan S."/>
            <person name="Sone E.D."/>
            <person name="Koren S."/>
            <person name="Silverstein K.A.T."/>
            <person name="Beckman K.B."/>
            <person name="Gohl D.M."/>
        </authorList>
    </citation>
    <scope>NUCLEOTIDE SEQUENCE</scope>
    <source>
        <strain evidence="4">Duluth1</strain>
        <tissue evidence="4">Whole animal</tissue>
    </source>
</reference>
<dbReference type="PANTHER" id="PTHR10656:SF69">
    <property type="entry name" value="MAB-21-LIKE HHH_H2TH-LIKE DOMAIN-CONTAINING PROTEIN"/>
    <property type="match status" value="1"/>
</dbReference>
<dbReference type="Gene3D" id="1.10.1410.40">
    <property type="match status" value="1"/>
</dbReference>
<reference evidence="4" key="2">
    <citation type="submission" date="2020-11" db="EMBL/GenBank/DDBJ databases">
        <authorList>
            <person name="McCartney M.A."/>
            <person name="Auch B."/>
            <person name="Kono T."/>
            <person name="Mallez S."/>
            <person name="Becker A."/>
            <person name="Gohl D.M."/>
            <person name="Silverstein K.A.T."/>
            <person name="Koren S."/>
            <person name="Bechman K.B."/>
            <person name="Herman A."/>
            <person name="Abrahante J.E."/>
            <person name="Garbe J."/>
        </authorList>
    </citation>
    <scope>NUCLEOTIDE SEQUENCE</scope>
    <source>
        <strain evidence="4">Duluth1</strain>
        <tissue evidence="4">Whole animal</tissue>
    </source>
</reference>
<evidence type="ECO:0008006" key="6">
    <source>
        <dbReference type="Google" id="ProtNLM"/>
    </source>
</evidence>
<sequence>MTQLGYGEEIRRGRIERYRERDMLFNASSYHFTHFTAGSKAEGLTCWAESDHDWLHVLKDVVCVEAEVDLHTIPDHTEVYRMDTRTYPGHCRMLLERRASTQITLISNSLCDDGKGNALLSSSLFLDELSKIELKHGVRLERAGPSLPMSLSRFRINVDNVHAIHCQCPCILQRWAERPRHWPSPDVVLKVVSLGSFVTPNGLKKSEYKYLEWRICFNIGETELVNNLNGTQAKLYVILKMIVKEVLKPTNKEITSFVLKNIILWQAESNSPAMFQERNLIHWLHDALGTLRTVIASTQLPYYMIPERNLMADCGLHDEQQHKWVTDVTAMIEEGPRAILRLPKIRQAIICHPEPLLWFSRRRMELEMLQLELTKNCLVNYGECDDTDIILQIVRRMNEIVREVCLRMFIEGSTLNEIEGNVMEGVLSRMLM</sequence>
<dbReference type="InterPro" id="IPR046906">
    <property type="entry name" value="Mab-21_HhH/H2TH-like"/>
</dbReference>
<evidence type="ECO:0000313" key="5">
    <source>
        <dbReference type="Proteomes" id="UP000828390"/>
    </source>
</evidence>
<dbReference type="InterPro" id="IPR024810">
    <property type="entry name" value="MAB21L/cGLR"/>
</dbReference>
<dbReference type="InterPro" id="IPR046903">
    <property type="entry name" value="Mab-21-like_nuc_Trfase"/>
</dbReference>
<evidence type="ECO:0000313" key="4">
    <source>
        <dbReference type="EMBL" id="KAH3850332.1"/>
    </source>
</evidence>
<keyword evidence="5" id="KW-1185">Reference proteome</keyword>